<proteinExistence type="predicted"/>
<dbReference type="SUPFAM" id="SSF56529">
    <property type="entry name" value="FAH"/>
    <property type="match status" value="1"/>
</dbReference>
<dbReference type="GO" id="GO:0018773">
    <property type="term" value="F:acetylpyruvate hydrolase activity"/>
    <property type="evidence" value="ECO:0007669"/>
    <property type="project" value="TreeGrafter"/>
</dbReference>
<accession>A0A4R7W5E2</accession>
<evidence type="ECO:0000313" key="5">
    <source>
        <dbReference type="Proteomes" id="UP000294927"/>
    </source>
</evidence>
<dbReference type="PANTHER" id="PTHR11820:SF7">
    <property type="entry name" value="ACYLPYRUVASE FAHD1, MITOCHONDRIAL"/>
    <property type="match status" value="1"/>
</dbReference>
<dbReference type="AlphaFoldDB" id="A0A4R7W5E2"/>
<sequence length="256" mass="27087">MRYCRYETADGPRWGVVDPSTSEVTALRGDPIVSVETDGPAGPVADLRLLAPVTPALIVCAGRNYGALLAERGWDRPAVPSLFHKSPNTLVGPGAAIRCPDDARDVAHEGELAVVIGRRLSGAGEEEAAAAVFGYSCANDVTVRDWLHPTPQWVLAKSTDSHCPIGPWVETDVGDPTTLHVRTTVNGEPRQDGDVGDLVFPIPSLLAFISRTITLLPGDVVLTGSPAGVGELHPGDVVSVEVDRIGMLTNPVEHWA</sequence>
<dbReference type="GO" id="GO:0019752">
    <property type="term" value="P:carboxylic acid metabolic process"/>
    <property type="evidence" value="ECO:0007669"/>
    <property type="project" value="UniProtKB-ARBA"/>
</dbReference>
<evidence type="ECO:0000313" key="4">
    <source>
        <dbReference type="EMBL" id="TDV57844.1"/>
    </source>
</evidence>
<dbReference type="OrthoDB" id="9805307at2"/>
<gene>
    <name evidence="4" type="ORF">CLV71_101717</name>
</gene>
<dbReference type="PANTHER" id="PTHR11820">
    <property type="entry name" value="ACYLPYRUVASE"/>
    <property type="match status" value="1"/>
</dbReference>
<protein>
    <submittedName>
        <fullName evidence="4">2-keto-4-pentenoate hydratase/2-oxohepta-3-ene-1,7-dioic acid hydratase in catechol pathway</fullName>
    </submittedName>
</protein>
<dbReference type="GO" id="GO:0046872">
    <property type="term" value="F:metal ion binding"/>
    <property type="evidence" value="ECO:0007669"/>
    <property type="project" value="UniProtKB-KW"/>
</dbReference>
<dbReference type="Pfam" id="PF01557">
    <property type="entry name" value="FAA_hydrolase"/>
    <property type="match status" value="1"/>
</dbReference>
<dbReference type="Pfam" id="PF10370">
    <property type="entry name" value="Rv2993c-like_N"/>
    <property type="match status" value="1"/>
</dbReference>
<reference evidence="4 5" key="1">
    <citation type="submission" date="2019-03" db="EMBL/GenBank/DDBJ databases">
        <title>Genomic Encyclopedia of Archaeal and Bacterial Type Strains, Phase II (KMG-II): from individual species to whole genera.</title>
        <authorList>
            <person name="Goeker M."/>
        </authorList>
    </citation>
    <scope>NUCLEOTIDE SEQUENCE [LARGE SCALE GENOMIC DNA]</scope>
    <source>
        <strain evidence="4 5">DSM 45499</strain>
    </source>
</reference>
<evidence type="ECO:0000256" key="1">
    <source>
        <dbReference type="ARBA" id="ARBA00022723"/>
    </source>
</evidence>
<keyword evidence="1" id="KW-0479">Metal-binding</keyword>
<dbReference type="Gene3D" id="2.30.30.370">
    <property type="entry name" value="FAH"/>
    <property type="match status" value="1"/>
</dbReference>
<dbReference type="InterPro" id="IPR018833">
    <property type="entry name" value="Rv2993c-like_N"/>
</dbReference>
<dbReference type="FunFam" id="3.90.850.10:FF:000002">
    <property type="entry name" value="2-hydroxyhepta-2,4-diene-1,7-dioate isomerase"/>
    <property type="match status" value="1"/>
</dbReference>
<dbReference type="EMBL" id="SOCP01000001">
    <property type="protein sequence ID" value="TDV57844.1"/>
    <property type="molecule type" value="Genomic_DNA"/>
</dbReference>
<dbReference type="Proteomes" id="UP000294927">
    <property type="component" value="Unassembled WGS sequence"/>
</dbReference>
<organism evidence="4 5">
    <name type="scientific">Actinophytocola oryzae</name>
    <dbReference type="NCBI Taxonomy" id="502181"/>
    <lineage>
        <taxon>Bacteria</taxon>
        <taxon>Bacillati</taxon>
        <taxon>Actinomycetota</taxon>
        <taxon>Actinomycetes</taxon>
        <taxon>Pseudonocardiales</taxon>
        <taxon>Pseudonocardiaceae</taxon>
    </lineage>
</organism>
<dbReference type="GO" id="GO:0016853">
    <property type="term" value="F:isomerase activity"/>
    <property type="evidence" value="ECO:0007669"/>
    <property type="project" value="UniProtKB-ARBA"/>
</dbReference>
<comment type="caution">
    <text evidence="4">The sequence shown here is derived from an EMBL/GenBank/DDBJ whole genome shotgun (WGS) entry which is preliminary data.</text>
</comment>
<dbReference type="InterPro" id="IPR011234">
    <property type="entry name" value="Fumarylacetoacetase-like_C"/>
</dbReference>
<evidence type="ECO:0000259" key="3">
    <source>
        <dbReference type="Pfam" id="PF10370"/>
    </source>
</evidence>
<dbReference type="Gene3D" id="3.90.850.10">
    <property type="entry name" value="Fumarylacetoacetase-like, C-terminal domain"/>
    <property type="match status" value="1"/>
</dbReference>
<dbReference type="RefSeq" id="WP_133901060.1">
    <property type="nucleotide sequence ID" value="NZ_SOCP01000001.1"/>
</dbReference>
<keyword evidence="5" id="KW-1185">Reference proteome</keyword>
<evidence type="ECO:0000259" key="2">
    <source>
        <dbReference type="Pfam" id="PF01557"/>
    </source>
</evidence>
<feature type="domain" description="Fumarylacetoacetase-like C-terminal" evidence="2">
    <location>
        <begin position="58"/>
        <end position="252"/>
    </location>
</feature>
<name>A0A4R7W5E2_9PSEU</name>
<feature type="domain" description="Rv2993c-like N-terminal" evidence="3">
    <location>
        <begin position="1"/>
        <end position="52"/>
    </location>
</feature>
<dbReference type="InterPro" id="IPR036663">
    <property type="entry name" value="Fumarylacetoacetase_C_sf"/>
</dbReference>